<dbReference type="Gene3D" id="3.90.400.10">
    <property type="entry name" value="Oligo-1,6-glucosidase, Domain 2"/>
    <property type="match status" value="1"/>
</dbReference>
<dbReference type="Gene3D" id="2.60.40.1180">
    <property type="entry name" value="Golgi alpha-mannosidase II"/>
    <property type="match status" value="1"/>
</dbReference>
<feature type="domain" description="Glycosyl hydrolase family 13 catalytic" evidence="1">
    <location>
        <begin position="18"/>
        <end position="427"/>
    </location>
</feature>
<evidence type="ECO:0000313" key="2">
    <source>
        <dbReference type="EMBL" id="TKV60688.1"/>
    </source>
</evidence>
<dbReference type="Pfam" id="PF00128">
    <property type="entry name" value="Alpha-amylase"/>
    <property type="match status" value="1"/>
</dbReference>
<dbReference type="Proteomes" id="UP000306985">
    <property type="component" value="Unassembled WGS sequence"/>
</dbReference>
<dbReference type="InterPro" id="IPR006047">
    <property type="entry name" value="GH13_cat_dom"/>
</dbReference>
<name>A0A4U6QKR4_9ACTN</name>
<dbReference type="SMART" id="SM00642">
    <property type="entry name" value="Aamy"/>
    <property type="match status" value="1"/>
</dbReference>
<comment type="caution">
    <text evidence="2">The sequence shown here is derived from an EMBL/GenBank/DDBJ whole genome shotgun (WGS) entry which is preliminary data.</text>
</comment>
<dbReference type="CDD" id="cd11334">
    <property type="entry name" value="AmyAc_TreS"/>
    <property type="match status" value="1"/>
</dbReference>
<evidence type="ECO:0000313" key="3">
    <source>
        <dbReference type="Proteomes" id="UP000306985"/>
    </source>
</evidence>
<dbReference type="OrthoDB" id="9043248at2"/>
<dbReference type="GO" id="GO:0005975">
    <property type="term" value="P:carbohydrate metabolic process"/>
    <property type="evidence" value="ECO:0007669"/>
    <property type="project" value="InterPro"/>
</dbReference>
<gene>
    <name evidence="2" type="ORF">FDO65_03070</name>
</gene>
<proteinExistence type="predicted"/>
<sequence length="570" mass="63280">MSAASTGDLWWKNAVVYCLDVQTFFDGNGDGVGDFRGLTERLDHLVDLGVDVLWLMPFYPSADADDGYDITDYYSVDPRLGTLGDFVEFLRTAHEKGFRVIADLVVNHTSNQHPWFQAARSDPDSPYRDWYVWRDEPGPTRPGDVVFPDRETSLWTKDRKAGQYYLHRFYRTQPDLNVANPAVRDEIARIMGFWMALGLSGFRVDAVPFLLETHGPGGSPGVDPDLPDPHGYLRDLRAYLNRRHGGAILLGEVNLPHAQAREFFGDEDGDELTMLFDFPTMQAMYLSLARGEAGPLRTALSGRLQTPDDCQWAVFARNHDELTLDKLSGAERQEVFAAFGPDEDLQLYGRGLRRRLPPMLDGDPARVRLVYSLTLSLPGTPTLFYGEEIGMGECLALEGRMAVRSPMQWSAGDLGGFSADADLAPDRLTRPFPAPPYAPDQVNVADQRHDPESLLSFLRQRIRCYRENPEFGWGTPTVLDHEIPSVFAHRSDWSGGTVLAVHQLGPDPVAVPLTLPGEPTGSALVELAASTPGGRPGTRLPVDGETVTVDLAGYGARWFRLVRPGDVRLL</sequence>
<protein>
    <submittedName>
        <fullName evidence="2">Trehalose synthase</fullName>
    </submittedName>
</protein>
<dbReference type="InterPro" id="IPR017853">
    <property type="entry name" value="GH"/>
</dbReference>
<dbReference type="PANTHER" id="PTHR10357:SF219">
    <property type="entry name" value="MALTOSE ALPHA-D-GLUCOSYLTRANSFERASE"/>
    <property type="match status" value="1"/>
</dbReference>
<dbReference type="PANTHER" id="PTHR10357">
    <property type="entry name" value="ALPHA-AMYLASE FAMILY MEMBER"/>
    <property type="match status" value="1"/>
</dbReference>
<dbReference type="RefSeq" id="WP_137447991.1">
    <property type="nucleotide sequence ID" value="NZ_SZZH01000001.1"/>
</dbReference>
<evidence type="ECO:0000259" key="1">
    <source>
        <dbReference type="SMART" id="SM00642"/>
    </source>
</evidence>
<dbReference type="SUPFAM" id="SSF51445">
    <property type="entry name" value="(Trans)glycosidases"/>
    <property type="match status" value="1"/>
</dbReference>
<organism evidence="2 3">
    <name type="scientific">Nakamurella flava</name>
    <dbReference type="NCBI Taxonomy" id="2576308"/>
    <lineage>
        <taxon>Bacteria</taxon>
        <taxon>Bacillati</taxon>
        <taxon>Actinomycetota</taxon>
        <taxon>Actinomycetes</taxon>
        <taxon>Nakamurellales</taxon>
        <taxon>Nakamurellaceae</taxon>
        <taxon>Nakamurella</taxon>
    </lineage>
</organism>
<dbReference type="InterPro" id="IPR013780">
    <property type="entry name" value="Glyco_hydro_b"/>
</dbReference>
<dbReference type="EMBL" id="SZZH01000001">
    <property type="protein sequence ID" value="TKV60688.1"/>
    <property type="molecule type" value="Genomic_DNA"/>
</dbReference>
<accession>A0A4U6QKR4</accession>
<dbReference type="AlphaFoldDB" id="A0A4U6QKR4"/>
<dbReference type="Gene3D" id="3.20.20.80">
    <property type="entry name" value="Glycosidases"/>
    <property type="match status" value="1"/>
</dbReference>
<reference evidence="2 3" key="1">
    <citation type="submission" date="2019-05" db="EMBL/GenBank/DDBJ databases">
        <title>Nakamurella sp. N5BH11, whole genome shotgun sequence.</title>
        <authorList>
            <person name="Tuo L."/>
        </authorList>
    </citation>
    <scope>NUCLEOTIDE SEQUENCE [LARGE SCALE GENOMIC DNA]</scope>
    <source>
        <strain evidence="2 3">N5BH11</strain>
    </source>
</reference>
<keyword evidence="3" id="KW-1185">Reference proteome</keyword>
<dbReference type="InterPro" id="IPR045857">
    <property type="entry name" value="O16G_dom_2"/>
</dbReference>